<dbReference type="Pfam" id="PF07386">
    <property type="entry name" value="DUF1499"/>
    <property type="match status" value="1"/>
</dbReference>
<protein>
    <submittedName>
        <fullName evidence="1">DUF1499 domain-containing protein</fullName>
    </submittedName>
</protein>
<dbReference type="RefSeq" id="WP_213888237.1">
    <property type="nucleotide sequence ID" value="NZ_JAGFNU010000003.1"/>
</dbReference>
<name>A0ABV5JKT4_9RHOB</name>
<evidence type="ECO:0000313" key="1">
    <source>
        <dbReference type="EMBL" id="MFB9233313.1"/>
    </source>
</evidence>
<proteinExistence type="predicted"/>
<evidence type="ECO:0000313" key="2">
    <source>
        <dbReference type="Proteomes" id="UP001589683"/>
    </source>
</evidence>
<gene>
    <name evidence="1" type="ORF">ACFFUT_16095</name>
</gene>
<comment type="caution">
    <text evidence="1">The sequence shown here is derived from an EMBL/GenBank/DDBJ whole genome shotgun (WGS) entry which is preliminary data.</text>
</comment>
<sequence length="150" mass="16601">MTVFVKIFLGLLILVLAYLRLAPGSAEDWHTLSGSNYPLPCGQNWNVERGSVTYQADWVGLTPTETLSKIESVVLDTARTHRFAGSIQSGQVTYITRSAVFGFPDYTTIYAEPTEDGSRVVIFGRLRFGRSDLGVNAARVEGWVKALERL</sequence>
<organism evidence="1 2">
    <name type="scientific">Pseudohalocynthiibacter aestuariivivens</name>
    <dbReference type="NCBI Taxonomy" id="1591409"/>
    <lineage>
        <taxon>Bacteria</taxon>
        <taxon>Pseudomonadati</taxon>
        <taxon>Pseudomonadota</taxon>
        <taxon>Alphaproteobacteria</taxon>
        <taxon>Rhodobacterales</taxon>
        <taxon>Paracoccaceae</taxon>
        <taxon>Pseudohalocynthiibacter</taxon>
    </lineage>
</organism>
<accession>A0ABV5JKT4</accession>
<dbReference type="Proteomes" id="UP001589683">
    <property type="component" value="Unassembled WGS sequence"/>
</dbReference>
<keyword evidence="2" id="KW-1185">Reference proteome</keyword>
<reference evidence="1 2" key="1">
    <citation type="submission" date="2024-09" db="EMBL/GenBank/DDBJ databases">
        <authorList>
            <person name="Sun Q."/>
            <person name="Mori K."/>
        </authorList>
    </citation>
    <scope>NUCLEOTIDE SEQUENCE [LARGE SCALE GENOMIC DNA]</scope>
    <source>
        <strain evidence="1 2">CECT 8726</strain>
    </source>
</reference>
<dbReference type="InterPro" id="IPR010865">
    <property type="entry name" value="DUF1499"/>
</dbReference>
<dbReference type="EMBL" id="JBHMEA010000049">
    <property type="protein sequence ID" value="MFB9233313.1"/>
    <property type="molecule type" value="Genomic_DNA"/>
</dbReference>